<dbReference type="EMBL" id="FRAH01000014">
    <property type="protein sequence ID" value="SHK07822.1"/>
    <property type="molecule type" value="Genomic_DNA"/>
</dbReference>
<gene>
    <name evidence="1" type="ORF">SAMN02745138_01109</name>
</gene>
<organism evidence="1 2">
    <name type="scientific">Anaerotignum lactatifermentans DSM 14214</name>
    <dbReference type="NCBI Taxonomy" id="1121323"/>
    <lineage>
        <taxon>Bacteria</taxon>
        <taxon>Bacillati</taxon>
        <taxon>Bacillota</taxon>
        <taxon>Clostridia</taxon>
        <taxon>Lachnospirales</taxon>
        <taxon>Anaerotignaceae</taxon>
        <taxon>Anaerotignum</taxon>
    </lineage>
</organism>
<name>A0A1M6PIP8_9FIRM</name>
<dbReference type="InterPro" id="IPR027417">
    <property type="entry name" value="P-loop_NTPase"/>
</dbReference>
<dbReference type="OrthoDB" id="9775547at2"/>
<evidence type="ECO:0000313" key="1">
    <source>
        <dbReference type="EMBL" id="SHK07822.1"/>
    </source>
</evidence>
<dbReference type="Proteomes" id="UP000183975">
    <property type="component" value="Unassembled WGS sequence"/>
</dbReference>
<protein>
    <submittedName>
        <fullName evidence="1">AAA domain-containing protein</fullName>
    </submittedName>
</protein>
<dbReference type="AlphaFoldDB" id="A0A1M6PIP8"/>
<accession>A0A1M6PIP8</accession>
<proteinExistence type="predicted"/>
<keyword evidence="2" id="KW-1185">Reference proteome</keyword>
<dbReference type="Gene3D" id="3.40.50.300">
    <property type="entry name" value="P-loop containing nucleotide triphosphate hydrolases"/>
    <property type="match status" value="1"/>
</dbReference>
<reference evidence="1 2" key="1">
    <citation type="submission" date="2016-11" db="EMBL/GenBank/DDBJ databases">
        <authorList>
            <person name="Jaros S."/>
            <person name="Januszkiewicz K."/>
            <person name="Wedrychowicz H."/>
        </authorList>
    </citation>
    <scope>NUCLEOTIDE SEQUENCE [LARGE SCALE GENOMIC DNA]</scope>
    <source>
        <strain evidence="1 2">DSM 14214</strain>
    </source>
</reference>
<evidence type="ECO:0000313" key="2">
    <source>
        <dbReference type="Proteomes" id="UP000183975"/>
    </source>
</evidence>
<sequence>MDSSHRVAYIDGKTLMEKIVMPAEFIIEDLLGKGLHILAGAPKVGKSWMVLWFCLQIAKGEPIWGMPVKQGEVLYLALEDHENRLQERIILLGDDAPASLHFSFSYPTLGNGLEEEIEKFLRAYPQTVLVVIDTLQMIRSNIFEYGYAADYKDMAGLKEITKKYQIAILLVHHLRKDETGDVFQRISGTVGIQGAADSCFTLVEDKRGSGKALLSCIGRDIAYREISLRRTENQIWELTEDSIEEKEKDLLPEKIAELMEGRFFFEAPPTEFAELLRDSYRIDVSHLTLLKRLDQNRHALKKLGFSFQSRKSNGTRYIKIFRIEEEIGTVGTAETGA</sequence>
<dbReference type="SUPFAM" id="SSF52540">
    <property type="entry name" value="P-loop containing nucleoside triphosphate hydrolases"/>
    <property type="match status" value="1"/>
</dbReference>
<dbReference type="Pfam" id="PF13481">
    <property type="entry name" value="AAA_25"/>
    <property type="match status" value="1"/>
</dbReference>
<dbReference type="RefSeq" id="WP_072849936.1">
    <property type="nucleotide sequence ID" value="NZ_FRAH01000014.1"/>
</dbReference>